<dbReference type="PRINTS" id="PR01727">
    <property type="entry name" value="DNABINDINGHU"/>
</dbReference>
<evidence type="ECO:0000313" key="3">
    <source>
        <dbReference type="EMBL" id="QJA84527.1"/>
    </source>
</evidence>
<dbReference type="PANTHER" id="PTHR33175:SF2">
    <property type="entry name" value="INTEGRATION HOST FACTOR SUBUNIT ALPHA"/>
    <property type="match status" value="1"/>
</dbReference>
<protein>
    <submittedName>
        <fullName evidence="1">Putative DNA binding protein</fullName>
    </submittedName>
</protein>
<sequence length="94" mass="10646">MNTTITKKDLVFSVADSLQQPRKKTKVVIQSFLDKLSDELKNGNRIEIRDFGIFEVKLRADRIARNPKTGEEIKVAARNVVTFKAGLKMKEGVL</sequence>
<dbReference type="SUPFAM" id="SSF47729">
    <property type="entry name" value="IHF-like DNA-binding proteins"/>
    <property type="match status" value="1"/>
</dbReference>
<dbReference type="Pfam" id="PF00216">
    <property type="entry name" value="Bac_DNA_binding"/>
    <property type="match status" value="1"/>
</dbReference>
<dbReference type="EMBL" id="MT142530">
    <property type="protein sequence ID" value="QJA84527.1"/>
    <property type="molecule type" value="Genomic_DNA"/>
</dbReference>
<dbReference type="GO" id="GO:0003677">
    <property type="term" value="F:DNA binding"/>
    <property type="evidence" value="ECO:0007669"/>
    <property type="project" value="InterPro"/>
</dbReference>
<dbReference type="SMART" id="SM00411">
    <property type="entry name" value="BHL"/>
    <property type="match status" value="1"/>
</dbReference>
<dbReference type="EMBL" id="MT144983">
    <property type="protein sequence ID" value="QJI02212.1"/>
    <property type="molecule type" value="Genomic_DNA"/>
</dbReference>
<accession>A0A6H1ZZI7</accession>
<dbReference type="CDD" id="cd13836">
    <property type="entry name" value="IHF_B"/>
    <property type="match status" value="1"/>
</dbReference>
<gene>
    <name evidence="3" type="ORF">MM415A00187_0062</name>
    <name evidence="2" type="ORF">MM415B00313_0063</name>
    <name evidence="1" type="ORF">TM448A03446_0007</name>
    <name evidence="4" type="ORF">TM448B03003_0007</name>
</gene>
<dbReference type="InterPro" id="IPR000119">
    <property type="entry name" value="Hist_DNA-bd"/>
</dbReference>
<dbReference type="EMBL" id="MT144415">
    <property type="protein sequence ID" value="QJA53353.1"/>
    <property type="molecule type" value="Genomic_DNA"/>
</dbReference>
<dbReference type="Gene3D" id="4.10.520.10">
    <property type="entry name" value="IHF-like DNA-binding proteins"/>
    <property type="match status" value="1"/>
</dbReference>
<dbReference type="PANTHER" id="PTHR33175">
    <property type="entry name" value="DNA-BINDING PROTEIN HU"/>
    <property type="match status" value="1"/>
</dbReference>
<evidence type="ECO:0000313" key="4">
    <source>
        <dbReference type="EMBL" id="QJI02212.1"/>
    </source>
</evidence>
<dbReference type="EMBL" id="MT141564">
    <property type="protein sequence ID" value="QJA67015.1"/>
    <property type="molecule type" value="Genomic_DNA"/>
</dbReference>
<organism evidence="1">
    <name type="scientific">viral metagenome</name>
    <dbReference type="NCBI Taxonomy" id="1070528"/>
    <lineage>
        <taxon>unclassified sequences</taxon>
        <taxon>metagenomes</taxon>
        <taxon>organismal metagenomes</taxon>
    </lineage>
</organism>
<reference evidence="1" key="1">
    <citation type="submission" date="2020-03" db="EMBL/GenBank/DDBJ databases">
        <title>The deep terrestrial virosphere.</title>
        <authorList>
            <person name="Holmfeldt K."/>
            <person name="Nilsson E."/>
            <person name="Simone D."/>
            <person name="Lopez-Fernandez M."/>
            <person name="Wu X."/>
            <person name="de Brujin I."/>
            <person name="Lundin D."/>
            <person name="Andersson A."/>
            <person name="Bertilsson S."/>
            <person name="Dopson M."/>
        </authorList>
    </citation>
    <scope>NUCLEOTIDE SEQUENCE</scope>
    <source>
        <strain evidence="3">MM415A00187</strain>
        <strain evidence="2">MM415B00313</strain>
        <strain evidence="1">TM448A03446</strain>
        <strain evidence="4">TM448B03003</strain>
    </source>
</reference>
<proteinExistence type="predicted"/>
<evidence type="ECO:0000313" key="2">
    <source>
        <dbReference type="EMBL" id="QJA67015.1"/>
    </source>
</evidence>
<dbReference type="GO" id="GO:0030527">
    <property type="term" value="F:structural constituent of chromatin"/>
    <property type="evidence" value="ECO:0007669"/>
    <property type="project" value="InterPro"/>
</dbReference>
<dbReference type="AlphaFoldDB" id="A0A6H1ZZI7"/>
<evidence type="ECO:0000313" key="1">
    <source>
        <dbReference type="EMBL" id="QJA53353.1"/>
    </source>
</evidence>
<name>A0A6H1ZZI7_9ZZZZ</name>
<dbReference type="InterPro" id="IPR010992">
    <property type="entry name" value="IHF-like_DNA-bd_dom_sf"/>
</dbReference>
<dbReference type="GO" id="GO:0005829">
    <property type="term" value="C:cytosol"/>
    <property type="evidence" value="ECO:0007669"/>
    <property type="project" value="TreeGrafter"/>
</dbReference>